<feature type="transmembrane region" description="Helical" evidence="13">
    <location>
        <begin position="12"/>
        <end position="35"/>
    </location>
</feature>
<feature type="transmembrane region" description="Helical" evidence="13">
    <location>
        <begin position="138"/>
        <end position="159"/>
    </location>
</feature>
<evidence type="ECO:0000256" key="4">
    <source>
        <dbReference type="ARBA" id="ARBA00013122"/>
    </source>
</evidence>
<dbReference type="EMBL" id="JAVFKY010000001">
    <property type="protein sequence ID" value="KAK5583026.1"/>
    <property type="molecule type" value="Genomic_DNA"/>
</dbReference>
<dbReference type="GO" id="GO:0042761">
    <property type="term" value="P:very long-chain fatty acid biosynthetic process"/>
    <property type="evidence" value="ECO:0007669"/>
    <property type="project" value="TreeGrafter"/>
</dbReference>
<evidence type="ECO:0000256" key="9">
    <source>
        <dbReference type="ARBA" id="ARBA00023098"/>
    </source>
</evidence>
<reference evidence="14 15" key="1">
    <citation type="submission" date="2023-11" db="EMBL/GenBank/DDBJ databases">
        <title>Dfirmibasis_genome.</title>
        <authorList>
            <person name="Edelbroek B."/>
            <person name="Kjellin J."/>
            <person name="Jerlstrom-Hultqvist J."/>
            <person name="Soderbom F."/>
        </authorList>
    </citation>
    <scope>NUCLEOTIDE SEQUENCE [LARGE SCALE GENOMIC DNA]</scope>
    <source>
        <strain evidence="14 15">TNS-C-14</strain>
    </source>
</reference>
<dbReference type="Proteomes" id="UP001344447">
    <property type="component" value="Unassembled WGS sequence"/>
</dbReference>
<evidence type="ECO:0000313" key="14">
    <source>
        <dbReference type="EMBL" id="KAK5583026.1"/>
    </source>
</evidence>
<keyword evidence="7" id="KW-0276">Fatty acid metabolism</keyword>
<feature type="transmembrane region" description="Helical" evidence="13">
    <location>
        <begin position="105"/>
        <end position="126"/>
    </location>
</feature>
<dbReference type="GO" id="GO:0102158">
    <property type="term" value="F:very-long-chain (3R)-3-hydroxyacyl-CoA dehydratase activity"/>
    <property type="evidence" value="ECO:0007669"/>
    <property type="project" value="UniProtKB-EC"/>
</dbReference>
<keyword evidence="8 13" id="KW-1133">Transmembrane helix</keyword>
<evidence type="ECO:0000256" key="10">
    <source>
        <dbReference type="ARBA" id="ARBA00023136"/>
    </source>
</evidence>
<proteinExistence type="inferred from homology"/>
<evidence type="ECO:0000256" key="8">
    <source>
        <dbReference type="ARBA" id="ARBA00022989"/>
    </source>
</evidence>
<feature type="transmembrane region" description="Helical" evidence="13">
    <location>
        <begin position="185"/>
        <end position="206"/>
    </location>
</feature>
<dbReference type="GO" id="GO:0030497">
    <property type="term" value="P:fatty acid elongation"/>
    <property type="evidence" value="ECO:0007669"/>
    <property type="project" value="TreeGrafter"/>
</dbReference>
<dbReference type="Pfam" id="PF04387">
    <property type="entry name" value="PTPLA"/>
    <property type="match status" value="1"/>
</dbReference>
<sequence>MVKTNSLITNYLTIYNSIQTVGWYYVIFLMVWRSLNLGFLPSLQTTYISLGSTVCFLQLLAFLEILHVLLGFTKSSLIPTLSQVFGRNHVLLVALAYTPEVQQHWGVWLMFFIWGVSELIRFPYYLYGNNSPKLLTWLRYNAFIVLYPLGFGAENVLWYKMLPVILERRIHFIDMPNQFNFAYNYYYFLLVWITLTLLVFPQQYMYMFKLRAKKMN</sequence>
<gene>
    <name evidence="14" type="ORF">RB653_004616</name>
</gene>
<dbReference type="GO" id="GO:0005789">
    <property type="term" value="C:endoplasmic reticulum membrane"/>
    <property type="evidence" value="ECO:0007669"/>
    <property type="project" value="TreeGrafter"/>
</dbReference>
<accession>A0AAN7YYC7</accession>
<keyword evidence="10 13" id="KW-0472">Membrane</keyword>
<evidence type="ECO:0000256" key="1">
    <source>
        <dbReference type="ARBA" id="ARBA00004141"/>
    </source>
</evidence>
<dbReference type="EC" id="4.2.1.134" evidence="4"/>
<evidence type="ECO:0000256" key="3">
    <source>
        <dbReference type="ARBA" id="ARBA00007811"/>
    </source>
</evidence>
<evidence type="ECO:0000313" key="15">
    <source>
        <dbReference type="Proteomes" id="UP001344447"/>
    </source>
</evidence>
<feature type="transmembrane region" description="Helical" evidence="13">
    <location>
        <begin position="47"/>
        <end position="70"/>
    </location>
</feature>
<dbReference type="GO" id="GO:0030148">
    <property type="term" value="P:sphingolipid biosynthetic process"/>
    <property type="evidence" value="ECO:0007669"/>
    <property type="project" value="TreeGrafter"/>
</dbReference>
<evidence type="ECO:0000256" key="7">
    <source>
        <dbReference type="ARBA" id="ARBA00022832"/>
    </source>
</evidence>
<evidence type="ECO:0000256" key="5">
    <source>
        <dbReference type="ARBA" id="ARBA00022516"/>
    </source>
</evidence>
<evidence type="ECO:0000256" key="6">
    <source>
        <dbReference type="ARBA" id="ARBA00022692"/>
    </source>
</evidence>
<dbReference type="PANTHER" id="PTHR11035:SF35">
    <property type="entry name" value="VERY-LONG-CHAIN (3R)-3-HYDROXYACYL-COA DEHYDRATASE"/>
    <property type="match status" value="1"/>
</dbReference>
<comment type="pathway">
    <text evidence="2">Lipid metabolism; fatty acid biosynthesis.</text>
</comment>
<comment type="subcellular location">
    <subcellularLocation>
        <location evidence="1">Membrane</location>
        <topology evidence="1">Multi-pass membrane protein</topology>
    </subcellularLocation>
</comment>
<evidence type="ECO:0000256" key="11">
    <source>
        <dbReference type="ARBA" id="ARBA00023160"/>
    </source>
</evidence>
<name>A0AAN7YYC7_9MYCE</name>
<keyword evidence="6 13" id="KW-0812">Transmembrane</keyword>
<evidence type="ECO:0000256" key="12">
    <source>
        <dbReference type="ARBA" id="ARBA00023239"/>
    </source>
</evidence>
<keyword evidence="15" id="KW-1185">Reference proteome</keyword>
<keyword evidence="11" id="KW-0275">Fatty acid biosynthesis</keyword>
<protein>
    <recommendedName>
        <fullName evidence="4">very-long-chain (3R)-3-hydroxyacyl-CoA dehydratase</fullName>
        <ecNumber evidence="4">4.2.1.134</ecNumber>
    </recommendedName>
</protein>
<evidence type="ECO:0000256" key="2">
    <source>
        <dbReference type="ARBA" id="ARBA00005194"/>
    </source>
</evidence>
<evidence type="ECO:0000256" key="13">
    <source>
        <dbReference type="SAM" id="Phobius"/>
    </source>
</evidence>
<organism evidence="14 15">
    <name type="scientific">Dictyostelium firmibasis</name>
    <dbReference type="NCBI Taxonomy" id="79012"/>
    <lineage>
        <taxon>Eukaryota</taxon>
        <taxon>Amoebozoa</taxon>
        <taxon>Evosea</taxon>
        <taxon>Eumycetozoa</taxon>
        <taxon>Dictyostelia</taxon>
        <taxon>Dictyosteliales</taxon>
        <taxon>Dictyosteliaceae</taxon>
        <taxon>Dictyostelium</taxon>
    </lineage>
</organism>
<comment type="similarity">
    <text evidence="3">Belongs to the very long-chain fatty acids dehydratase HACD family.</text>
</comment>
<keyword evidence="12" id="KW-0456">Lyase</keyword>
<dbReference type="InterPro" id="IPR007482">
    <property type="entry name" value="Tyr_Pase-like_PTPLA"/>
</dbReference>
<dbReference type="AlphaFoldDB" id="A0AAN7YYC7"/>
<keyword evidence="9" id="KW-0443">Lipid metabolism</keyword>
<comment type="caution">
    <text evidence="14">The sequence shown here is derived from an EMBL/GenBank/DDBJ whole genome shotgun (WGS) entry which is preliminary data.</text>
</comment>
<keyword evidence="5" id="KW-0444">Lipid biosynthesis</keyword>
<dbReference type="PANTHER" id="PTHR11035">
    <property type="entry name" value="VERY-LONG-CHAIN (3R)-3-HYDROXYACYL-COA DEHYDRATASE"/>
    <property type="match status" value="1"/>
</dbReference>